<dbReference type="RefSeq" id="WP_425310430.1">
    <property type="nucleotide sequence ID" value="NZ_CP154795.1"/>
</dbReference>
<keyword evidence="3" id="KW-0472">Membrane</keyword>
<feature type="compositionally biased region" description="Low complexity" evidence="2">
    <location>
        <begin position="134"/>
        <end position="146"/>
    </location>
</feature>
<dbReference type="Gene3D" id="2.60.40.1240">
    <property type="match status" value="1"/>
</dbReference>
<feature type="transmembrane region" description="Helical" evidence="3">
    <location>
        <begin position="71"/>
        <end position="89"/>
    </location>
</feature>
<keyword evidence="3" id="KW-0812">Transmembrane</keyword>
<sequence length="299" mass="30890">MTNQPGPNPNPQPHFNPQGSQAYSTTPAPGWEGHPPGAPQPPKKPNVVAIAALVVAVLAFLFSVIEGAYLVGWILIPIALVLSIVALVQKFQPKKLAITALIVSIIAGIAAPIAFLASAARAFNDSFGGTEVTAAPPGQSAPAQSGDAATTGGAEPDASGEQGTRTNPYPLGTAISSKDWTVTVNSFEADATKKVLAENEFNKQPADGNTYAMANVTVTYIGETSGTPFEINVSYVTASGNTVNTYDATVLGPDELPSNELYNGASATGNIFLQIPKDDAGALRVRPGFIADEVFVAIK</sequence>
<dbReference type="InterPro" id="IPR029050">
    <property type="entry name" value="Immunoprotect_excell_Ig-like"/>
</dbReference>
<protein>
    <submittedName>
        <fullName evidence="5">DUF4352 domain-containing protein</fullName>
    </submittedName>
</protein>
<evidence type="ECO:0000256" key="1">
    <source>
        <dbReference type="ARBA" id="ARBA00022729"/>
    </source>
</evidence>
<reference evidence="5 6" key="1">
    <citation type="submission" date="2024-04" db="EMBL/GenBank/DDBJ databases">
        <title>Isolation of an actinomycete strain from pig manure.</title>
        <authorList>
            <person name="Gong T."/>
            <person name="Yu Z."/>
            <person name="An M."/>
            <person name="Wei C."/>
            <person name="Yang W."/>
            <person name="Liu L."/>
        </authorList>
    </citation>
    <scope>NUCLEOTIDE SEQUENCE [LARGE SCALE GENOMIC DNA]</scope>
    <source>
        <strain evidence="5 6">ZF39</strain>
    </source>
</reference>
<keyword evidence="1" id="KW-0732">Signal</keyword>
<evidence type="ECO:0000256" key="3">
    <source>
        <dbReference type="SAM" id="Phobius"/>
    </source>
</evidence>
<keyword evidence="3" id="KW-1133">Transmembrane helix</keyword>
<dbReference type="EMBL" id="CP154795">
    <property type="protein sequence ID" value="XAN08996.1"/>
    <property type="molecule type" value="Genomic_DNA"/>
</dbReference>
<gene>
    <name evidence="5" type="ORF">AADG42_17325</name>
</gene>
<proteinExistence type="predicted"/>
<feature type="transmembrane region" description="Helical" evidence="3">
    <location>
        <begin position="47"/>
        <end position="65"/>
    </location>
</feature>
<feature type="domain" description="DUF4352" evidence="4">
    <location>
        <begin position="170"/>
        <end position="290"/>
    </location>
</feature>
<feature type="transmembrane region" description="Helical" evidence="3">
    <location>
        <begin position="96"/>
        <end position="117"/>
    </location>
</feature>
<keyword evidence="6" id="KW-1185">Reference proteome</keyword>
<dbReference type="InterPro" id="IPR029051">
    <property type="entry name" value="DUF4352"/>
</dbReference>
<feature type="compositionally biased region" description="Pro residues" evidence="2">
    <location>
        <begin position="1"/>
        <end position="14"/>
    </location>
</feature>
<evidence type="ECO:0000313" key="6">
    <source>
        <dbReference type="Proteomes" id="UP001442841"/>
    </source>
</evidence>
<evidence type="ECO:0000313" key="5">
    <source>
        <dbReference type="EMBL" id="XAN08996.1"/>
    </source>
</evidence>
<organism evidence="5 6">
    <name type="scientific">Ammonicoccus fulvus</name>
    <dbReference type="NCBI Taxonomy" id="3138240"/>
    <lineage>
        <taxon>Bacteria</taxon>
        <taxon>Bacillati</taxon>
        <taxon>Actinomycetota</taxon>
        <taxon>Actinomycetes</taxon>
        <taxon>Propionibacteriales</taxon>
        <taxon>Propionibacteriaceae</taxon>
        <taxon>Ammonicoccus</taxon>
    </lineage>
</organism>
<evidence type="ECO:0000259" key="4">
    <source>
        <dbReference type="Pfam" id="PF11611"/>
    </source>
</evidence>
<name>A0ABZ3FSD4_9ACTN</name>
<accession>A0ABZ3FSD4</accession>
<feature type="region of interest" description="Disordered" evidence="2">
    <location>
        <begin position="1"/>
        <end position="42"/>
    </location>
</feature>
<dbReference type="Proteomes" id="UP001442841">
    <property type="component" value="Chromosome"/>
</dbReference>
<evidence type="ECO:0000256" key="2">
    <source>
        <dbReference type="SAM" id="MobiDB-lite"/>
    </source>
</evidence>
<feature type="region of interest" description="Disordered" evidence="2">
    <location>
        <begin position="131"/>
        <end position="171"/>
    </location>
</feature>
<dbReference type="Pfam" id="PF11611">
    <property type="entry name" value="DUF4352"/>
    <property type="match status" value="1"/>
</dbReference>